<keyword evidence="1" id="KW-1133">Transmembrane helix</keyword>
<dbReference type="HOGENOM" id="CLU_2524564_0_0_9"/>
<dbReference type="Proteomes" id="UP000005444">
    <property type="component" value="Chromosome"/>
</dbReference>
<gene>
    <name evidence="2" type="ordered locus">PECL_1741</name>
</gene>
<organism evidence="2 3">
    <name type="scientific">Pediococcus claussenii (strain ATCC BAA-344 / DSM 14800 / JCM 18046 / KCTC 3811 / LMG 21948 / P06)</name>
    <dbReference type="NCBI Taxonomy" id="701521"/>
    <lineage>
        <taxon>Bacteria</taxon>
        <taxon>Bacillati</taxon>
        <taxon>Bacillota</taxon>
        <taxon>Bacilli</taxon>
        <taxon>Lactobacillales</taxon>
        <taxon>Lactobacillaceae</taxon>
        <taxon>Pediococcus</taxon>
    </lineage>
</organism>
<dbReference type="RefSeq" id="WP_014216149.1">
    <property type="nucleotide sequence ID" value="NC_016605.1"/>
</dbReference>
<accession>G8PBG6</accession>
<protein>
    <submittedName>
        <fullName evidence="2">Uncharacterized protein</fullName>
    </submittedName>
</protein>
<sequence>MIKIFTIIFLVLLEGWFVWSIPNSVKKLKENHKRVHKYQDQTSIEKLSGPWGAGNYSFLIPIQFTFVAIILGGYIIYLVVSLFN</sequence>
<dbReference type="EMBL" id="CP003137">
    <property type="protein sequence ID" value="AEV95955.1"/>
    <property type="molecule type" value="Genomic_DNA"/>
</dbReference>
<evidence type="ECO:0000313" key="2">
    <source>
        <dbReference type="EMBL" id="AEV95955.1"/>
    </source>
</evidence>
<dbReference type="AlphaFoldDB" id="G8PBG6"/>
<keyword evidence="3" id="KW-1185">Reference proteome</keyword>
<keyword evidence="1" id="KW-0472">Membrane</keyword>
<reference evidence="2 3" key="1">
    <citation type="journal article" date="2012" name="J. Bacteriol.">
        <title>Complete Genome Sequence of the Beer Spoilage Organism Pediococcus claussenii ATCC BAA-344T.</title>
        <authorList>
            <person name="Pittet V."/>
            <person name="Abegunde T."/>
            <person name="Marfleet T."/>
            <person name="Haakensen M."/>
            <person name="Morrow K."/>
            <person name="Jayaprakash T."/>
            <person name="Schroeder K."/>
            <person name="Trost B."/>
            <person name="Byrns S."/>
            <person name="Bergsveinson J."/>
            <person name="Kusalik A."/>
            <person name="Ziola B."/>
        </authorList>
    </citation>
    <scope>NUCLEOTIDE SEQUENCE [LARGE SCALE GENOMIC DNA]</scope>
    <source>
        <strain evidence="2 3">ATCC BAA-344</strain>
    </source>
</reference>
<evidence type="ECO:0000313" key="3">
    <source>
        <dbReference type="Proteomes" id="UP000005444"/>
    </source>
</evidence>
<feature type="transmembrane region" description="Helical" evidence="1">
    <location>
        <begin position="58"/>
        <end position="80"/>
    </location>
</feature>
<keyword evidence="1" id="KW-0812">Transmembrane</keyword>
<dbReference type="STRING" id="701521.PECL_1741"/>
<name>G8PBG6_PEDCP</name>
<dbReference type="KEGG" id="pce:PECL_1741"/>
<proteinExistence type="predicted"/>
<evidence type="ECO:0000256" key="1">
    <source>
        <dbReference type="SAM" id="Phobius"/>
    </source>
</evidence>
<dbReference type="PATRIC" id="fig|701521.8.peg.1643"/>